<dbReference type="EMBL" id="LATX01002191">
    <property type="protein sequence ID" value="KTB33121.1"/>
    <property type="molecule type" value="Genomic_DNA"/>
</dbReference>
<gene>
    <name evidence="3" type="ORF">WG66_14311</name>
</gene>
<reference evidence="3 4" key="1">
    <citation type="submission" date="2015-12" db="EMBL/GenBank/DDBJ databases">
        <title>Draft genome sequence of Moniliophthora roreri, the causal agent of frosty pod rot of cacao.</title>
        <authorList>
            <person name="Aime M.C."/>
            <person name="Diaz-Valderrama J.R."/>
            <person name="Kijpornyongpan T."/>
            <person name="Phillips-Mora W."/>
        </authorList>
    </citation>
    <scope>NUCLEOTIDE SEQUENCE [LARGE SCALE GENOMIC DNA]</scope>
    <source>
        <strain evidence="3 4">MCA 2952</strain>
    </source>
</reference>
<accession>A0A0W0FA18</accession>
<dbReference type="InterPro" id="IPR036867">
    <property type="entry name" value="R3H_dom_sf"/>
</dbReference>
<evidence type="ECO:0000256" key="1">
    <source>
        <dbReference type="SAM" id="MobiDB-lite"/>
    </source>
</evidence>
<feature type="compositionally biased region" description="Polar residues" evidence="1">
    <location>
        <begin position="252"/>
        <end position="285"/>
    </location>
</feature>
<dbReference type="InterPro" id="IPR001374">
    <property type="entry name" value="R3H_dom"/>
</dbReference>
<evidence type="ECO:0000259" key="2">
    <source>
        <dbReference type="PROSITE" id="PS51061"/>
    </source>
</evidence>
<feature type="region of interest" description="Disordered" evidence="1">
    <location>
        <begin position="194"/>
        <end position="314"/>
    </location>
</feature>
<comment type="caution">
    <text evidence="3">The sequence shown here is derived from an EMBL/GenBank/DDBJ whole genome shotgun (WGS) entry which is preliminary data.</text>
</comment>
<evidence type="ECO:0000313" key="3">
    <source>
        <dbReference type="EMBL" id="KTB33121.1"/>
    </source>
</evidence>
<dbReference type="SMART" id="SM00393">
    <property type="entry name" value="R3H"/>
    <property type="match status" value="1"/>
</dbReference>
<feature type="domain" description="R3H" evidence="2">
    <location>
        <begin position="124"/>
        <end position="186"/>
    </location>
</feature>
<proteinExistence type="predicted"/>
<name>A0A0W0FA18_MONRR</name>
<dbReference type="Proteomes" id="UP000054988">
    <property type="component" value="Unassembled WGS sequence"/>
</dbReference>
<protein>
    <recommendedName>
        <fullName evidence="2">R3H domain-containing protein</fullName>
    </recommendedName>
</protein>
<sequence length="314" mass="33602">MPVGSWNVVSIDATDFVMPMIVGGVHRCAANQGNCVFQYNTRVPTSAMPQLFARKMNRANLSTSSPQGSSKLRNPPKCNSECSVAQRNARLADALGINVASRSGAGGGEMTYNDELVAFARANMKFLGLVESAFAEFISSPKRSQVLPHMPPERRKFVHDLAHVYRLDTQMIDQEPNRSVQIIRRIDTRVPHPLLSTHISTPSAGPTLGKLGDLRSGTTTPSSSASSWRKPTPTPAASQPKGWTSVVARPNPTLSAGSQTQPRSTPPVSNGPSRTSTPVGTSASRPTGVPAANITTTTTTNSSEDIPDNWEDDV</sequence>
<dbReference type="Gene3D" id="3.30.1370.50">
    <property type="entry name" value="R3H-like domain"/>
    <property type="match status" value="1"/>
</dbReference>
<dbReference type="PROSITE" id="PS51061">
    <property type="entry name" value="R3H"/>
    <property type="match status" value="1"/>
</dbReference>
<dbReference type="AlphaFoldDB" id="A0A0W0FA18"/>
<dbReference type="SUPFAM" id="SSF82708">
    <property type="entry name" value="R3H domain"/>
    <property type="match status" value="1"/>
</dbReference>
<feature type="compositionally biased region" description="Acidic residues" evidence="1">
    <location>
        <begin position="305"/>
        <end position="314"/>
    </location>
</feature>
<evidence type="ECO:0000313" key="4">
    <source>
        <dbReference type="Proteomes" id="UP000054988"/>
    </source>
</evidence>
<feature type="compositionally biased region" description="Low complexity" evidence="1">
    <location>
        <begin position="216"/>
        <end position="227"/>
    </location>
</feature>
<organism evidence="3 4">
    <name type="scientific">Moniliophthora roreri</name>
    <name type="common">Frosty pod rot fungus</name>
    <name type="synonym">Monilia roreri</name>
    <dbReference type="NCBI Taxonomy" id="221103"/>
    <lineage>
        <taxon>Eukaryota</taxon>
        <taxon>Fungi</taxon>
        <taxon>Dikarya</taxon>
        <taxon>Basidiomycota</taxon>
        <taxon>Agaricomycotina</taxon>
        <taxon>Agaricomycetes</taxon>
        <taxon>Agaricomycetidae</taxon>
        <taxon>Agaricales</taxon>
        <taxon>Marasmiineae</taxon>
        <taxon>Marasmiaceae</taxon>
        <taxon>Moniliophthora</taxon>
    </lineage>
</organism>
<dbReference type="CDD" id="cd02325">
    <property type="entry name" value="R3H"/>
    <property type="match status" value="1"/>
</dbReference>
<dbReference type="GO" id="GO:0003676">
    <property type="term" value="F:nucleic acid binding"/>
    <property type="evidence" value="ECO:0007669"/>
    <property type="project" value="UniProtKB-UniRule"/>
</dbReference>
<dbReference type="Pfam" id="PF01424">
    <property type="entry name" value="R3H"/>
    <property type="match status" value="1"/>
</dbReference>